<dbReference type="PROSITE" id="PS01102">
    <property type="entry name" value="ZF_DKSA_1"/>
    <property type="match status" value="1"/>
</dbReference>
<accession>A0ABR1YYL7</accession>
<evidence type="ECO:0000313" key="2">
    <source>
        <dbReference type="EMBL" id="KAK8243801.1"/>
    </source>
</evidence>
<dbReference type="EMBL" id="JBBWRZ010000002">
    <property type="protein sequence ID" value="KAK8243801.1"/>
    <property type="molecule type" value="Genomic_DNA"/>
</dbReference>
<reference evidence="2 3" key="1">
    <citation type="submission" date="2024-04" db="EMBL/GenBank/DDBJ databases">
        <title>Phyllosticta paracitricarpa is synonymous to the EU quarantine fungus P. citricarpa based on phylogenomic analyses.</title>
        <authorList>
            <consortium name="Lawrence Berkeley National Laboratory"/>
            <person name="Van Ingen-Buijs V.A."/>
            <person name="Van Westerhoven A.C."/>
            <person name="Haridas S."/>
            <person name="Skiadas P."/>
            <person name="Martin F."/>
            <person name="Groenewald J.Z."/>
            <person name="Crous P.W."/>
            <person name="Seidl M.F."/>
        </authorList>
    </citation>
    <scope>NUCLEOTIDE SEQUENCE [LARGE SCALE GENOMIC DNA]</scope>
    <source>
        <strain evidence="2 3">CBS 123374</strain>
    </source>
</reference>
<dbReference type="InterPro" id="IPR020458">
    <property type="entry name" value="Znf_DskA_TraR_CS"/>
</dbReference>
<dbReference type="Proteomes" id="UP001492380">
    <property type="component" value="Unassembled WGS sequence"/>
</dbReference>
<feature type="region of interest" description="Disordered" evidence="1">
    <location>
        <begin position="114"/>
        <end position="191"/>
    </location>
</feature>
<gene>
    <name evidence="2" type="ORF">HDK90DRAFT_134430</name>
</gene>
<keyword evidence="3" id="KW-1185">Reference proteome</keyword>
<sequence>MHRLVLCYSPFFHHHLPATKCYKVQRYPHACLGKPNKNKTMMPSVAMMQCPCPAKPTLYLAYRTVSYHHASPSSVRTESYHCEKSWFPIPPKKGHAMPMPCKAARCRSMYAEVIKKSRKQKPKQETQEEKTTASPLRDNVQESYMRTDEANDWREYIHTGERQRQVWDKADDGTRSAERKMNSESQPPTVL</sequence>
<feature type="compositionally biased region" description="Basic and acidic residues" evidence="1">
    <location>
        <begin position="122"/>
        <end position="131"/>
    </location>
</feature>
<feature type="compositionally biased region" description="Basic and acidic residues" evidence="1">
    <location>
        <begin position="145"/>
        <end position="182"/>
    </location>
</feature>
<evidence type="ECO:0000256" key="1">
    <source>
        <dbReference type="SAM" id="MobiDB-lite"/>
    </source>
</evidence>
<organism evidence="2 3">
    <name type="scientific">Phyllosticta capitalensis</name>
    <dbReference type="NCBI Taxonomy" id="121624"/>
    <lineage>
        <taxon>Eukaryota</taxon>
        <taxon>Fungi</taxon>
        <taxon>Dikarya</taxon>
        <taxon>Ascomycota</taxon>
        <taxon>Pezizomycotina</taxon>
        <taxon>Dothideomycetes</taxon>
        <taxon>Dothideomycetes incertae sedis</taxon>
        <taxon>Botryosphaeriales</taxon>
        <taxon>Phyllostictaceae</taxon>
        <taxon>Phyllosticta</taxon>
    </lineage>
</organism>
<comment type="caution">
    <text evidence="2">The sequence shown here is derived from an EMBL/GenBank/DDBJ whole genome shotgun (WGS) entry which is preliminary data.</text>
</comment>
<name>A0ABR1YYL7_9PEZI</name>
<protein>
    <submittedName>
        <fullName evidence="2">Uncharacterized protein</fullName>
    </submittedName>
</protein>
<evidence type="ECO:0000313" key="3">
    <source>
        <dbReference type="Proteomes" id="UP001492380"/>
    </source>
</evidence>
<proteinExistence type="predicted"/>